<keyword evidence="1" id="KW-1133">Transmembrane helix</keyword>
<feature type="transmembrane region" description="Helical" evidence="1">
    <location>
        <begin position="690"/>
        <end position="710"/>
    </location>
</feature>
<feature type="transmembrane region" description="Helical" evidence="1">
    <location>
        <begin position="261"/>
        <end position="278"/>
    </location>
</feature>
<feature type="transmembrane region" description="Helical" evidence="1">
    <location>
        <begin position="470"/>
        <end position="490"/>
    </location>
</feature>
<accession>W7V270</accession>
<keyword evidence="3" id="KW-1185">Reference proteome</keyword>
<comment type="caution">
    <text evidence="2">The sequence shown here is derived from an EMBL/GenBank/DDBJ whole genome shotgun (WGS) entry which is preliminary data.</text>
</comment>
<dbReference type="PATRIC" id="fig|1341157.4.peg.520"/>
<feature type="transmembrane region" description="Helical" evidence="1">
    <location>
        <begin position="446"/>
        <end position="464"/>
    </location>
</feature>
<keyword evidence="1" id="KW-0472">Membrane</keyword>
<dbReference type="OrthoDB" id="2062742at2"/>
<feature type="transmembrane region" description="Helical" evidence="1">
    <location>
        <begin position="750"/>
        <end position="767"/>
    </location>
</feature>
<gene>
    <name evidence="2" type="ORF">RF007C_11225</name>
</gene>
<dbReference type="EMBL" id="ATAX01000008">
    <property type="protein sequence ID" value="EWM54902.1"/>
    <property type="molecule type" value="Genomic_DNA"/>
</dbReference>
<proteinExistence type="predicted"/>
<dbReference type="Proteomes" id="UP000019365">
    <property type="component" value="Unassembled WGS sequence"/>
</dbReference>
<feature type="transmembrane region" description="Helical" evidence="1">
    <location>
        <begin position="660"/>
        <end position="678"/>
    </location>
</feature>
<keyword evidence="1" id="KW-0812">Transmembrane</keyword>
<evidence type="ECO:0000313" key="2">
    <source>
        <dbReference type="EMBL" id="EWM54902.1"/>
    </source>
</evidence>
<dbReference type="eggNOG" id="COG1807">
    <property type="taxonomic scope" value="Bacteria"/>
</dbReference>
<feature type="transmembrane region" description="Helical" evidence="1">
    <location>
        <begin position="564"/>
        <end position="582"/>
    </location>
</feature>
<evidence type="ECO:0000313" key="3">
    <source>
        <dbReference type="Proteomes" id="UP000019365"/>
    </source>
</evidence>
<feature type="transmembrane region" description="Helical" evidence="1">
    <location>
        <begin position="722"/>
        <end position="738"/>
    </location>
</feature>
<protein>
    <submittedName>
        <fullName evidence="2">Uncharacterized protein</fullName>
    </submittedName>
</protein>
<reference evidence="2 3" key="1">
    <citation type="journal article" date="2014" name="PLoS ONE">
        <title>Rumen cellulosomics: divergent fiber-degrading strategies revealed by comparative genome-wide analysis of six ruminococcal strains.</title>
        <authorList>
            <person name="Dassa B."/>
            <person name="Borovok I."/>
            <person name="Ruimy-Israeli V."/>
            <person name="Lamed R."/>
            <person name="Flint H.J."/>
            <person name="Duncan S.H."/>
            <person name="Henrissat B."/>
            <person name="Coutinho P."/>
            <person name="Morrison M."/>
            <person name="Mosoni P."/>
            <person name="Yeoman C.J."/>
            <person name="White B.A."/>
            <person name="Bayer E.A."/>
        </authorList>
    </citation>
    <scope>NUCLEOTIDE SEQUENCE [LARGE SCALE GENOMIC DNA]</scope>
    <source>
        <strain evidence="2 3">007c</strain>
    </source>
</reference>
<feature type="transmembrane region" description="Helical" evidence="1">
    <location>
        <begin position="523"/>
        <end position="543"/>
    </location>
</feature>
<feature type="transmembrane region" description="Helical" evidence="1">
    <location>
        <begin position="72"/>
        <end position="89"/>
    </location>
</feature>
<feature type="transmembrane region" description="Helical" evidence="1">
    <location>
        <begin position="388"/>
        <end position="404"/>
    </location>
</feature>
<evidence type="ECO:0000256" key="1">
    <source>
        <dbReference type="SAM" id="Phobius"/>
    </source>
</evidence>
<dbReference type="RefSeq" id="WP_037296947.1">
    <property type="nucleotide sequence ID" value="NZ_ATAX01000008.1"/>
</dbReference>
<feature type="transmembrane region" description="Helical" evidence="1">
    <location>
        <begin position="416"/>
        <end position="434"/>
    </location>
</feature>
<feature type="transmembrane region" description="Helical" evidence="1">
    <location>
        <begin position="44"/>
        <end position="66"/>
    </location>
</feature>
<sequence length="798" mass="89359">MNTFLFLLMFAVSVAVTAVFLHEIKSDLKVKEKADDKLAKLRGLARCTAVLLIFIAAAEAIGIIKITEYKGAFLLLGATAGISMLICTLNKKRRYNTAAAAVKALLAAVILEVTLFNIPTYRLWFGSYGEMSFSAEECAKSSSVTLRHGNNDILLQGDHSTVFTFDNIGEEVADVYVDIDFEKGTKAARVSIDASDETTPDTYRYGIASNNIVRNKPHSHYTQLHLSGNISSMKVNIFPLYGGTVYIKGISFNKQISMSISWIRIALIVLAVCFWHLMMYSKTMQKSYSKSKNLCRTAAIFITDIACLAAVLVTFVKLDNYSILDIMKCSSGNQMTQELVDAFEHGSTHLLEEPSKELNALSDPYVTSYLDSEGIPYSWDHVYFGKKYYSYYGIGPVVLLFLPYHKLTGYYFPDSMAILLFALIGIIGLTKLYMAFIRKLFPKTTAGFTIIGLIIIQTVSGIWFSIGRPLFYEIALSAGFAVLPWAAYFLISAGIIGKDKPSLPRTAIASTLFAFSVLCRPTLVLYCIAAGLFLLMALPRAAADGKAPAKKKENKLFNASGIRYLVCALLPMVCIGLVQMWYNYDRFGSPFEFGIQYSLTINDFTRTQFHPRLSWVAIYNYFFNPPVFVPGYPGIRTDFQFLNSGGFFYADTGCTYNTSGVFFLALPMFAYLFSVKALEAVRGRANRISTAIYIGIPCLLIPFGIVASVWESGYAARYMTDFAWQSLLGAFAIIFFLYGRITDPTKKKFLNGFMWFSLMWALVVAGTQEFNQMFRYDDYAPDFPEMAYEVQRLFAFWT</sequence>
<dbReference type="AlphaFoldDB" id="W7V270"/>
<organism evidence="2 3">
    <name type="scientific">Ruminococcus flavefaciens 007c</name>
    <dbReference type="NCBI Taxonomy" id="1341157"/>
    <lineage>
        <taxon>Bacteria</taxon>
        <taxon>Bacillati</taxon>
        <taxon>Bacillota</taxon>
        <taxon>Clostridia</taxon>
        <taxon>Eubacteriales</taxon>
        <taxon>Oscillospiraceae</taxon>
        <taxon>Ruminococcus</taxon>
    </lineage>
</organism>
<feature type="transmembrane region" description="Helical" evidence="1">
    <location>
        <begin position="298"/>
        <end position="318"/>
    </location>
</feature>
<name>W7V270_RUMFL</name>
<feature type="transmembrane region" description="Helical" evidence="1">
    <location>
        <begin position="6"/>
        <end position="24"/>
    </location>
</feature>